<dbReference type="SUPFAM" id="SSF54518">
    <property type="entry name" value="Tubby C-terminal domain-like"/>
    <property type="match status" value="1"/>
</dbReference>
<keyword evidence="2" id="KW-1133">Transmembrane helix</keyword>
<keyword evidence="4" id="KW-1185">Reference proteome</keyword>
<protein>
    <submittedName>
        <fullName evidence="3">Uncharacterized protein</fullName>
    </submittedName>
</protein>
<evidence type="ECO:0000313" key="3">
    <source>
        <dbReference type="EMBL" id="KAI1704311.1"/>
    </source>
</evidence>
<gene>
    <name evidence="3" type="ORF">DdX_14307</name>
</gene>
<keyword evidence="2" id="KW-0812">Transmembrane</keyword>
<dbReference type="Pfam" id="PF04525">
    <property type="entry name" value="LOR"/>
    <property type="match status" value="1"/>
</dbReference>
<dbReference type="InterPro" id="IPR038595">
    <property type="entry name" value="LOR_sf"/>
</dbReference>
<name>A0AAD4MTF4_9BILA</name>
<evidence type="ECO:0000313" key="4">
    <source>
        <dbReference type="Proteomes" id="UP001201812"/>
    </source>
</evidence>
<comment type="caution">
    <text evidence="3">The sequence shown here is derived from an EMBL/GenBank/DDBJ whole genome shotgun (WGS) entry which is preliminary data.</text>
</comment>
<dbReference type="AlphaFoldDB" id="A0AAD4MTF4"/>
<dbReference type="EMBL" id="JAKKPZ010000069">
    <property type="protein sequence ID" value="KAI1704311.1"/>
    <property type="molecule type" value="Genomic_DNA"/>
</dbReference>
<organism evidence="3 4">
    <name type="scientific">Ditylenchus destructor</name>
    <dbReference type="NCBI Taxonomy" id="166010"/>
    <lineage>
        <taxon>Eukaryota</taxon>
        <taxon>Metazoa</taxon>
        <taxon>Ecdysozoa</taxon>
        <taxon>Nematoda</taxon>
        <taxon>Chromadorea</taxon>
        <taxon>Rhabditida</taxon>
        <taxon>Tylenchina</taxon>
        <taxon>Tylenchomorpha</taxon>
        <taxon>Sphaerularioidea</taxon>
        <taxon>Anguinidae</taxon>
        <taxon>Anguininae</taxon>
        <taxon>Ditylenchus</taxon>
    </lineage>
</organism>
<sequence length="195" mass="22363">MTHIAQRSGQAIPGYPPGNVFQTPTQWNIKRSFTNMTIKDAWGNKVFKAVYELGWGMKLNFEDLRTGQTIAHIRQRVRFFRRPIYEIVMGGLPFASVKQELSFFKKTFSINGPGLGGPITVDVDWLTHTYQFRSGNAIIAEVHRRCVVWIDTCTVDIIPGVDVVFILACCIIIHNELRRARKRKQIMLMNAIMLH</sequence>
<dbReference type="Proteomes" id="UP001201812">
    <property type="component" value="Unassembled WGS sequence"/>
</dbReference>
<dbReference type="InterPro" id="IPR007612">
    <property type="entry name" value="LOR"/>
</dbReference>
<dbReference type="Gene3D" id="2.40.160.200">
    <property type="entry name" value="LURP1-related"/>
    <property type="match status" value="1"/>
</dbReference>
<accession>A0AAD4MTF4</accession>
<proteinExistence type="inferred from homology"/>
<reference evidence="3" key="1">
    <citation type="submission" date="2022-01" db="EMBL/GenBank/DDBJ databases">
        <title>Genome Sequence Resource for Two Populations of Ditylenchus destructor, the Migratory Endoparasitic Phytonematode.</title>
        <authorList>
            <person name="Zhang H."/>
            <person name="Lin R."/>
            <person name="Xie B."/>
        </authorList>
    </citation>
    <scope>NUCLEOTIDE SEQUENCE</scope>
    <source>
        <strain evidence="3">BazhouSP</strain>
    </source>
</reference>
<dbReference type="InterPro" id="IPR025659">
    <property type="entry name" value="Tubby-like_C"/>
</dbReference>
<feature type="transmembrane region" description="Helical" evidence="2">
    <location>
        <begin position="157"/>
        <end position="177"/>
    </location>
</feature>
<comment type="similarity">
    <text evidence="1">Belongs to the LOR family.</text>
</comment>
<evidence type="ECO:0000256" key="1">
    <source>
        <dbReference type="ARBA" id="ARBA00005437"/>
    </source>
</evidence>
<evidence type="ECO:0000256" key="2">
    <source>
        <dbReference type="SAM" id="Phobius"/>
    </source>
</evidence>
<keyword evidence="2" id="KW-0472">Membrane</keyword>